<feature type="region of interest" description="Disordered" evidence="1">
    <location>
        <begin position="171"/>
        <end position="218"/>
    </location>
</feature>
<name>A0A3P7NTT2_DIBLA</name>
<feature type="compositionally biased region" description="Basic and acidic residues" evidence="1">
    <location>
        <begin position="184"/>
        <end position="198"/>
    </location>
</feature>
<protein>
    <submittedName>
        <fullName evidence="2">Uncharacterized protein</fullName>
    </submittedName>
</protein>
<dbReference type="Proteomes" id="UP000281553">
    <property type="component" value="Unassembled WGS sequence"/>
</dbReference>
<keyword evidence="3" id="KW-1185">Reference proteome</keyword>
<organism evidence="2 3">
    <name type="scientific">Dibothriocephalus latus</name>
    <name type="common">Fish tapeworm</name>
    <name type="synonym">Diphyllobothrium latum</name>
    <dbReference type="NCBI Taxonomy" id="60516"/>
    <lineage>
        <taxon>Eukaryota</taxon>
        <taxon>Metazoa</taxon>
        <taxon>Spiralia</taxon>
        <taxon>Lophotrochozoa</taxon>
        <taxon>Platyhelminthes</taxon>
        <taxon>Cestoda</taxon>
        <taxon>Eucestoda</taxon>
        <taxon>Diphyllobothriidea</taxon>
        <taxon>Diphyllobothriidae</taxon>
        <taxon>Dibothriocephalus</taxon>
    </lineage>
</organism>
<feature type="compositionally biased region" description="Polar residues" evidence="1">
    <location>
        <begin position="22"/>
        <end position="39"/>
    </location>
</feature>
<feature type="region of interest" description="Disordered" evidence="1">
    <location>
        <begin position="22"/>
        <end position="41"/>
    </location>
</feature>
<sequence length="218" mass="24067">MFTLPIRPESLLQSEIWCNSTLSRSTDTDPNSTSLTTFSVGRKTSEAASESSFQEQTKVLNPLHLLQGSFDGAKNHHFATFCERPHKCSSPSCQQPAVAAGTPKETYVEVLLPLAHCFDPTAVSAFERMPAASPTSTIRSDSDIRPPNQEPNILHSPISVLDPITGKRIFVPPFSKPNMPLPKSEIKVQRPDRTRDISEQSCSESKEEEESENDRASL</sequence>
<evidence type="ECO:0000313" key="2">
    <source>
        <dbReference type="EMBL" id="VDN39378.1"/>
    </source>
</evidence>
<feature type="region of interest" description="Disordered" evidence="1">
    <location>
        <begin position="132"/>
        <end position="156"/>
    </location>
</feature>
<gene>
    <name evidence="2" type="ORF">DILT_LOCUS17850</name>
</gene>
<dbReference type="OrthoDB" id="10565328at2759"/>
<dbReference type="EMBL" id="UYRU01095302">
    <property type="protein sequence ID" value="VDN39378.1"/>
    <property type="molecule type" value="Genomic_DNA"/>
</dbReference>
<accession>A0A3P7NTT2</accession>
<evidence type="ECO:0000313" key="3">
    <source>
        <dbReference type="Proteomes" id="UP000281553"/>
    </source>
</evidence>
<proteinExistence type="predicted"/>
<reference evidence="2 3" key="1">
    <citation type="submission" date="2018-11" db="EMBL/GenBank/DDBJ databases">
        <authorList>
            <consortium name="Pathogen Informatics"/>
        </authorList>
    </citation>
    <scope>NUCLEOTIDE SEQUENCE [LARGE SCALE GENOMIC DNA]</scope>
</reference>
<dbReference type="AlphaFoldDB" id="A0A3P7NTT2"/>
<evidence type="ECO:0000256" key="1">
    <source>
        <dbReference type="SAM" id="MobiDB-lite"/>
    </source>
</evidence>